<dbReference type="OMA" id="HHIDEHI"/>
<dbReference type="PROSITE" id="PS52031">
    <property type="entry name" value="GG_LECTIN"/>
    <property type="match status" value="2"/>
</dbReference>
<dbReference type="PANTHER" id="PTHR46396">
    <property type="entry name" value="PROTEIN O-LINKED-MANNOSE BETA-1,2-N-ACETYLGLUCOSAMINYLTRANSFERASE 1"/>
    <property type="match status" value="1"/>
</dbReference>
<dbReference type="GO" id="GO:0016266">
    <property type="term" value="P:protein O-linked glycosylation via N-acetyl-galactosamine"/>
    <property type="evidence" value="ECO:0007669"/>
    <property type="project" value="TreeGrafter"/>
</dbReference>
<dbReference type="InterPro" id="IPR029044">
    <property type="entry name" value="Nucleotide-diphossugar_trans"/>
</dbReference>
<organism evidence="3 4">
    <name type="scientific">Haemonchus contortus</name>
    <name type="common">Barber pole worm</name>
    <dbReference type="NCBI Taxonomy" id="6289"/>
    <lineage>
        <taxon>Eukaryota</taxon>
        <taxon>Metazoa</taxon>
        <taxon>Ecdysozoa</taxon>
        <taxon>Nematoda</taxon>
        <taxon>Chromadorea</taxon>
        <taxon>Rhabditida</taxon>
        <taxon>Rhabditina</taxon>
        <taxon>Rhabditomorpha</taxon>
        <taxon>Strongyloidea</taxon>
        <taxon>Trichostrongylidae</taxon>
        <taxon>Haemonchus</taxon>
    </lineage>
</organism>
<dbReference type="InterPro" id="IPR052463">
    <property type="entry name" value="O-linked_mannose_GnT"/>
</dbReference>
<dbReference type="CDD" id="cd13936">
    <property type="entry name" value="PANDER_like"/>
    <property type="match status" value="1"/>
</dbReference>
<dbReference type="InterPro" id="IPR039477">
    <property type="entry name" value="ILEI/PANDER_dom"/>
</dbReference>
<keyword evidence="3" id="KW-1185">Reference proteome</keyword>
<feature type="region of interest" description="Disordered" evidence="1">
    <location>
        <begin position="36"/>
        <end position="61"/>
    </location>
</feature>
<dbReference type="WBParaSite" id="HCON_00110440-00001">
    <property type="protein sequence ID" value="HCON_00110440-00001"/>
    <property type="gene ID" value="HCON_00110440"/>
</dbReference>
<proteinExistence type="predicted"/>
<feature type="compositionally biased region" description="Basic and acidic residues" evidence="1">
    <location>
        <begin position="46"/>
        <end position="60"/>
    </location>
</feature>
<dbReference type="Proteomes" id="UP000025227">
    <property type="component" value="Unplaced"/>
</dbReference>
<reference evidence="4" key="1">
    <citation type="submission" date="2020-12" db="UniProtKB">
        <authorList>
            <consortium name="WormBaseParasite"/>
        </authorList>
    </citation>
    <scope>IDENTIFICATION</scope>
    <source>
        <strain evidence="4">MHco3</strain>
    </source>
</reference>
<name>A0A7I4YK29_HAECO</name>
<dbReference type="GO" id="GO:0000139">
    <property type="term" value="C:Golgi membrane"/>
    <property type="evidence" value="ECO:0007669"/>
    <property type="project" value="TreeGrafter"/>
</dbReference>
<dbReference type="GO" id="GO:0047223">
    <property type="term" value="F:beta-1,3-galactosyl-O-glycosyl-glycoprotein beta-1,3-N-acetylglucosaminyltransferase activity"/>
    <property type="evidence" value="ECO:0007669"/>
    <property type="project" value="TreeGrafter"/>
</dbReference>
<evidence type="ECO:0000256" key="1">
    <source>
        <dbReference type="SAM" id="MobiDB-lite"/>
    </source>
</evidence>
<dbReference type="Gene3D" id="3.90.550.10">
    <property type="entry name" value="Spore Coat Polysaccharide Biosynthesis Protein SpsA, Chain A"/>
    <property type="match status" value="1"/>
</dbReference>
<evidence type="ECO:0000259" key="2">
    <source>
        <dbReference type="Pfam" id="PF15711"/>
    </source>
</evidence>
<evidence type="ECO:0000313" key="4">
    <source>
        <dbReference type="WBParaSite" id="HCON_00110440-00001"/>
    </source>
</evidence>
<dbReference type="PANTHER" id="PTHR46396:SF2">
    <property type="entry name" value="ILEI_PANDER DOMAIN-CONTAINING PROTEIN"/>
    <property type="match status" value="1"/>
</dbReference>
<dbReference type="OrthoDB" id="440755at2759"/>
<evidence type="ECO:0000313" key="3">
    <source>
        <dbReference type="Proteomes" id="UP000025227"/>
    </source>
</evidence>
<dbReference type="AlphaFoldDB" id="A0A7I4YK29"/>
<feature type="domain" description="ILEI/PANDER" evidence="2">
    <location>
        <begin position="307"/>
        <end position="394"/>
    </location>
</feature>
<accession>A0A7I4YK29</accession>
<feature type="domain" description="ILEI/PANDER" evidence="2">
    <location>
        <begin position="103"/>
        <end position="188"/>
    </location>
</feature>
<protein>
    <submittedName>
        <fullName evidence="4">ILEI domain-containing protein</fullName>
    </submittedName>
</protein>
<sequence length="829" mass="91309">MRLYRRAVLAMVALCSLFFVGNLTFFRKDASNEREKTNSAAASSSEVHETKGPSAVHDDSCSYDPSCSPPRILFRLHAETANSPPFACLNDIRFFDGQHLKKGLNLVSLNGSTGDVELSASFDVAASDGELISWLRSLPPSSLIVGVSFGDVAERVSADARAALASFGAVKVADWRGSSSYAILGQHGLQQHAYEVVVPQSFGHAVHAIEGCFDVPLGDVRTINMTQELSDIQRIDPEKMAALGGSFRNTDQNVKLGKEWKWCGMTTPCGPDEISMHFFTGEHKDDFPRLCVGGRMVFDHDLNGAGRGLNLVSIEPKTGRVSSVAHFDTYQDESSALEEWLENVPLGEVMAVVSFDEASNMLSDMAKRIFYEMGSSMIHRLKFRASWYFIGHKGLAAYSPFEDLNIPSGNSWAKPIKTSLCLPKKLDTWRGRSSNRKGGEASTRPLNLPRRHFCLKHDRHGEFCSESRIDDLISPKALSDRDRIGDPVFNMPIVVAAGLSTDSLRICLESLMEQEGLNTQMIIVVYDKEYPENADLSSLFHVKSLPVNASDGYNSLILSALSAAFAVFPSATSVAVIEEDIRLSPDWLFYLSQTLPVLLADNSIDVVQTFNPSGFMDTSGDPSQVYRIEFQPPLYSYVITRKKYEQEIKYNSECCSKPGQWLMSSSSSLVPDVSRIFVSHSSLGDPKWSNALFVRPRSVSRENTILNRDYQSEEAYDNSLASQIVAAPRLSLSAVECGAWKRQIADVISPSNSTSVVITSGSEFSDVALRALLSRCFGLYLDQHFATGVYKQIIRFVSSSVHVFIVPEVVLTTSGSSFFKATTNNSLIA</sequence>
<dbReference type="SUPFAM" id="SSF53448">
    <property type="entry name" value="Nucleotide-diphospho-sugar transferases"/>
    <property type="match status" value="1"/>
</dbReference>
<dbReference type="Pfam" id="PF15711">
    <property type="entry name" value="ILEI"/>
    <property type="match status" value="2"/>
</dbReference>